<organism evidence="1 2">
    <name type="scientific">Nocardioides flavescens</name>
    <dbReference type="NCBI Taxonomy" id="2691959"/>
    <lineage>
        <taxon>Bacteria</taxon>
        <taxon>Bacillati</taxon>
        <taxon>Actinomycetota</taxon>
        <taxon>Actinomycetes</taxon>
        <taxon>Propionibacteriales</taxon>
        <taxon>Nocardioidaceae</taxon>
        <taxon>Nocardioides</taxon>
    </lineage>
</organism>
<dbReference type="AlphaFoldDB" id="A0A6L7EW30"/>
<dbReference type="Proteomes" id="UP000473325">
    <property type="component" value="Unassembled WGS sequence"/>
</dbReference>
<dbReference type="EMBL" id="WUEK01000009">
    <property type="protein sequence ID" value="MXG90910.1"/>
    <property type="molecule type" value="Genomic_DNA"/>
</dbReference>
<reference evidence="1 2" key="1">
    <citation type="submission" date="2019-12" db="EMBL/GenBank/DDBJ databases">
        <authorList>
            <person name="Kun Z."/>
        </authorList>
    </citation>
    <scope>NUCLEOTIDE SEQUENCE [LARGE SCALE GENOMIC DNA]</scope>
    <source>
        <strain evidence="1 2">YIM 123512</strain>
    </source>
</reference>
<keyword evidence="2" id="KW-1185">Reference proteome</keyword>
<sequence length="251" mass="25722">MPAAPGPAAGDAPTAYDEPAGVAARGTLIVLTGRGESAAAYGRFGRRISADAYKVRVVEVDLDDLGATRDRVHELVADATLPAPRVLVGTDSGATFAAALAEGGQHAVDGVVLAGLALPEQAAAAAPAADWDAELETRSACPAHRRVLSEDEAFERGALQRDLPSAWAGYVPGPSGLPTLVVHGSEDPLSPVDVALAPFTGAPATQTWVVEGGRHDVLNDVTHRSVAATVVLFLERLKLGADLPVIVRPGA</sequence>
<evidence type="ECO:0000313" key="2">
    <source>
        <dbReference type="Proteomes" id="UP000473325"/>
    </source>
</evidence>
<gene>
    <name evidence="1" type="ORF">GRQ65_15280</name>
</gene>
<accession>A0A6L7EW30</accession>
<proteinExistence type="predicted"/>
<dbReference type="GO" id="GO:0016787">
    <property type="term" value="F:hydrolase activity"/>
    <property type="evidence" value="ECO:0007669"/>
    <property type="project" value="UniProtKB-KW"/>
</dbReference>
<keyword evidence="1" id="KW-0378">Hydrolase</keyword>
<comment type="caution">
    <text evidence="1">The sequence shown here is derived from an EMBL/GenBank/DDBJ whole genome shotgun (WGS) entry which is preliminary data.</text>
</comment>
<protein>
    <submittedName>
        <fullName evidence="1">Alpha/beta hydrolase</fullName>
    </submittedName>
</protein>
<dbReference type="SUPFAM" id="SSF53474">
    <property type="entry name" value="alpha/beta-Hydrolases"/>
    <property type="match status" value="1"/>
</dbReference>
<dbReference type="Gene3D" id="3.40.50.1820">
    <property type="entry name" value="alpha/beta hydrolase"/>
    <property type="match status" value="1"/>
</dbReference>
<evidence type="ECO:0000313" key="1">
    <source>
        <dbReference type="EMBL" id="MXG90910.1"/>
    </source>
</evidence>
<dbReference type="InterPro" id="IPR029058">
    <property type="entry name" value="AB_hydrolase_fold"/>
</dbReference>
<name>A0A6L7EW30_9ACTN</name>